<feature type="domain" description="Peptidase A1" evidence="6">
    <location>
        <begin position="1"/>
        <end position="236"/>
    </location>
</feature>
<dbReference type="EMBL" id="CAMXCT020004124">
    <property type="protein sequence ID" value="CAL1161161.1"/>
    <property type="molecule type" value="Genomic_DNA"/>
</dbReference>
<comment type="similarity">
    <text evidence="1 5">Belongs to the peptidase A1 family.</text>
</comment>
<keyword evidence="10" id="KW-1185">Reference proteome</keyword>
<evidence type="ECO:0000256" key="3">
    <source>
        <dbReference type="ARBA" id="ARBA00022750"/>
    </source>
</evidence>
<dbReference type="PANTHER" id="PTHR47966:SF51">
    <property type="entry name" value="BETA-SITE APP-CLEAVING ENZYME, ISOFORM A-RELATED"/>
    <property type="match status" value="1"/>
</dbReference>
<dbReference type="PROSITE" id="PS00141">
    <property type="entry name" value="ASP_PROTEASE"/>
    <property type="match status" value="1"/>
</dbReference>
<dbReference type="InterPro" id="IPR001461">
    <property type="entry name" value="Aspartic_peptidase_A1"/>
</dbReference>
<evidence type="ECO:0000256" key="5">
    <source>
        <dbReference type="RuleBase" id="RU000454"/>
    </source>
</evidence>
<keyword evidence="3 5" id="KW-0064">Aspartyl protease</keyword>
<organism evidence="7">
    <name type="scientific">Cladocopium goreaui</name>
    <dbReference type="NCBI Taxonomy" id="2562237"/>
    <lineage>
        <taxon>Eukaryota</taxon>
        <taxon>Sar</taxon>
        <taxon>Alveolata</taxon>
        <taxon>Dinophyceae</taxon>
        <taxon>Suessiales</taxon>
        <taxon>Symbiodiniaceae</taxon>
        <taxon>Cladocopium</taxon>
    </lineage>
</organism>
<evidence type="ECO:0000256" key="4">
    <source>
        <dbReference type="ARBA" id="ARBA00022801"/>
    </source>
</evidence>
<evidence type="ECO:0000313" key="10">
    <source>
        <dbReference type="Proteomes" id="UP001152797"/>
    </source>
</evidence>
<keyword evidence="2 5" id="KW-0645">Protease</keyword>
<evidence type="ECO:0000313" key="8">
    <source>
        <dbReference type="EMBL" id="CAL1161161.1"/>
    </source>
</evidence>
<dbReference type="AlphaFoldDB" id="A0A9P1DDQ6"/>
<dbReference type="PROSITE" id="PS51767">
    <property type="entry name" value="PEPTIDASE_A1"/>
    <property type="match status" value="1"/>
</dbReference>
<accession>A0A9P1DDQ6</accession>
<reference evidence="8" key="2">
    <citation type="submission" date="2024-04" db="EMBL/GenBank/DDBJ databases">
        <authorList>
            <person name="Chen Y."/>
            <person name="Shah S."/>
            <person name="Dougan E. K."/>
            <person name="Thang M."/>
            <person name="Chan C."/>
        </authorList>
    </citation>
    <scope>NUCLEOTIDE SEQUENCE [LARGE SCALE GENOMIC DNA]</scope>
</reference>
<evidence type="ECO:0000256" key="1">
    <source>
        <dbReference type="ARBA" id="ARBA00007447"/>
    </source>
</evidence>
<dbReference type="InterPro" id="IPR033121">
    <property type="entry name" value="PEPTIDASE_A1"/>
</dbReference>
<evidence type="ECO:0000313" key="7">
    <source>
        <dbReference type="EMBL" id="CAI4007786.1"/>
    </source>
</evidence>
<dbReference type="PANTHER" id="PTHR47966">
    <property type="entry name" value="BETA-SITE APP-CLEAVING ENZYME, ISOFORM A-RELATED"/>
    <property type="match status" value="1"/>
</dbReference>
<dbReference type="EMBL" id="CAMXCT030004124">
    <property type="protein sequence ID" value="CAL4795098.1"/>
    <property type="molecule type" value="Genomic_DNA"/>
</dbReference>
<dbReference type="Proteomes" id="UP001152797">
    <property type="component" value="Unassembled WGS sequence"/>
</dbReference>
<reference evidence="7" key="1">
    <citation type="submission" date="2022-10" db="EMBL/GenBank/DDBJ databases">
        <authorList>
            <person name="Chen Y."/>
            <person name="Dougan E. K."/>
            <person name="Chan C."/>
            <person name="Rhodes N."/>
            <person name="Thang M."/>
        </authorList>
    </citation>
    <scope>NUCLEOTIDE SEQUENCE</scope>
</reference>
<dbReference type="OrthoDB" id="771136at2759"/>
<dbReference type="InterPro" id="IPR034164">
    <property type="entry name" value="Pepsin-like_dom"/>
</dbReference>
<proteinExistence type="inferred from homology"/>
<dbReference type="InterPro" id="IPR001969">
    <property type="entry name" value="Aspartic_peptidase_AS"/>
</dbReference>
<name>A0A9P1DDQ6_9DINO</name>
<dbReference type="GO" id="GO:0006508">
    <property type="term" value="P:proteolysis"/>
    <property type="evidence" value="ECO:0007669"/>
    <property type="project" value="UniProtKB-KW"/>
</dbReference>
<evidence type="ECO:0000256" key="2">
    <source>
        <dbReference type="ARBA" id="ARBA00022670"/>
    </source>
</evidence>
<evidence type="ECO:0000313" key="9">
    <source>
        <dbReference type="EMBL" id="CAL4795098.1"/>
    </source>
</evidence>
<dbReference type="PRINTS" id="PR00792">
    <property type="entry name" value="PEPSIN"/>
</dbReference>
<evidence type="ECO:0000259" key="6">
    <source>
        <dbReference type="PROSITE" id="PS51767"/>
    </source>
</evidence>
<dbReference type="EMBL" id="CAMXCT010004124">
    <property type="protein sequence ID" value="CAI4007786.1"/>
    <property type="molecule type" value="Genomic_DNA"/>
</dbReference>
<dbReference type="Gene3D" id="2.40.70.10">
    <property type="entry name" value="Acid Proteases"/>
    <property type="match status" value="1"/>
</dbReference>
<dbReference type="InterPro" id="IPR021109">
    <property type="entry name" value="Peptidase_aspartic_dom_sf"/>
</dbReference>
<sequence>MEVDHQPFAMIREMSGEVFASFPFEGILGLAFPSLSFGGITPFFERVIEKKLLKRNEFAFYLNADSSRPSALLWGGVDKDLYEGDILMFPVKKAHYWALELVDFRIGNRSLMEDEKHSKTKYLIVDTGTTYFTAPGSIYDEIIATLQEAPCPQVDSYVPLTYVLRSGSGDTFNLEVTQETYMVADDSEDCQPAFMKLDLKKQYGPAMILGEVFMRHFFTVFSRGNGDLTEAKVGFAKAKLGAMPKVSSNIGSLVQIQEASLMRRNPER</sequence>
<comment type="caution">
    <text evidence="7">The sequence shown here is derived from an EMBL/GenBank/DDBJ whole genome shotgun (WGS) entry which is preliminary data.</text>
</comment>
<dbReference type="Pfam" id="PF00026">
    <property type="entry name" value="Asp"/>
    <property type="match status" value="1"/>
</dbReference>
<protein>
    <submittedName>
        <fullName evidence="9">Cathepsin E</fullName>
    </submittedName>
</protein>
<keyword evidence="4 5" id="KW-0378">Hydrolase</keyword>
<dbReference type="CDD" id="cd05471">
    <property type="entry name" value="pepsin_like"/>
    <property type="match status" value="1"/>
</dbReference>
<gene>
    <name evidence="7" type="ORF">C1SCF055_LOCUS33313</name>
</gene>
<dbReference type="GO" id="GO:0004190">
    <property type="term" value="F:aspartic-type endopeptidase activity"/>
    <property type="evidence" value="ECO:0007669"/>
    <property type="project" value="UniProtKB-KW"/>
</dbReference>
<dbReference type="SUPFAM" id="SSF50630">
    <property type="entry name" value="Acid proteases"/>
    <property type="match status" value="1"/>
</dbReference>